<gene>
    <name evidence="9" type="ORF">HNR09_001058</name>
</gene>
<dbReference type="EC" id="1.1.1.38" evidence="9"/>
<feature type="active site" description="Proton acceptor" evidence="3">
    <location>
        <position position="168"/>
    </location>
</feature>
<dbReference type="SUPFAM" id="SSF53223">
    <property type="entry name" value="Aminoacid dehydrogenase-like, N-terminal domain"/>
    <property type="match status" value="1"/>
</dbReference>
<dbReference type="InterPro" id="IPR001891">
    <property type="entry name" value="Malic_OxRdtase"/>
</dbReference>
<dbReference type="Pfam" id="PF00390">
    <property type="entry name" value="malic"/>
    <property type="match status" value="1"/>
</dbReference>
<evidence type="ECO:0000256" key="2">
    <source>
        <dbReference type="ARBA" id="ARBA00023002"/>
    </source>
</evidence>
<dbReference type="GO" id="GO:0051287">
    <property type="term" value="F:NAD binding"/>
    <property type="evidence" value="ECO:0007669"/>
    <property type="project" value="InterPro"/>
</dbReference>
<dbReference type="GO" id="GO:0016616">
    <property type="term" value="F:oxidoreductase activity, acting on the CH-OH group of donors, NAD or NADP as acceptor"/>
    <property type="evidence" value="ECO:0007669"/>
    <property type="project" value="InterPro"/>
</dbReference>
<keyword evidence="2 9" id="KW-0560">Oxidoreductase</keyword>
<feature type="binding site" evidence="5">
    <location>
        <position position="210"/>
    </location>
    <ligand>
        <name>a divalent metal cation</name>
        <dbReference type="ChEBI" id="CHEBI:60240"/>
    </ligand>
</feature>
<dbReference type="InterPro" id="IPR045213">
    <property type="entry name" value="Malic_NAD-bd_bact_type"/>
</dbReference>
<feature type="binding site" evidence="4">
    <location>
        <position position="391"/>
    </location>
    <ligand>
        <name>(S)-malate</name>
        <dbReference type="ChEBI" id="CHEBI:15589"/>
    </ligand>
</feature>
<dbReference type="InterPro" id="IPR051674">
    <property type="entry name" value="Malate_Decarboxylase"/>
</dbReference>
<dbReference type="SMART" id="SM00919">
    <property type="entry name" value="Malic_M"/>
    <property type="match status" value="1"/>
</dbReference>
<comment type="cofactor">
    <cofactor evidence="5">
        <name>Mg(2+)</name>
        <dbReference type="ChEBI" id="CHEBI:18420"/>
    </cofactor>
    <cofactor evidence="5">
        <name>Mn(2+)</name>
        <dbReference type="ChEBI" id="CHEBI:29035"/>
    </cofactor>
    <text evidence="5">Divalent metal cations. Prefers magnesium or manganese.</text>
</comment>
<dbReference type="PRINTS" id="PR00072">
    <property type="entry name" value="MALOXRDTASE"/>
</dbReference>
<dbReference type="SUPFAM" id="SSF51735">
    <property type="entry name" value="NAD(P)-binding Rossmann-fold domains"/>
    <property type="match status" value="1"/>
</dbReference>
<protein>
    <submittedName>
        <fullName evidence="9">Malate dehydrogenase (Oxaloacetate-decarboxylating)</fullName>
        <ecNumber evidence="9">1.1.1.38</ecNumber>
    </submittedName>
</protein>
<sequence length="479" mass="49692">MATPSPGYSITYRVSTPASFTASTDLAAVVAEWGAALTALDVIESTRGGLVVDVSCDTRGVDHAEEIGGALAALEGVEMQKSSDRTFLLHLGGKLESVSKVTLKNRDDLSRAYTPGVARVCQAIAENPEDARRLTIKRNTVAVVTDGSAVLGLGNIGPEAAMPVMEGKAVLFKQFAGVDAWPVALDTQDTEEIIAVCKAIAPAYGGINLEDISAPRCFEIEARLREELDIPVFHDDQHGTAIVTLAALTNALKVVDKDMGEVRIVVSGAGAAGHAIVKLLLAAGAHDVVVCGRDGVLSPAGTHSDPHRAWLAEHTNPRGVSGTLKEAVVDADVFIGVSAPNLLDGNDVAAMADESIVFAMSNPDPEVDPVAAGRTAAVIATGRSDYPNQINNVLAFPGFFRGLLDAQCHDITDEMLRAAAEAIAGTLGDDELNPGYIIPSVFDPRVASNVAEAVAATAAAQTASRNGAAEALVGAEAHR</sequence>
<feature type="domain" description="Malic enzyme NAD-binding" evidence="7">
    <location>
        <begin position="237"/>
        <end position="459"/>
    </location>
</feature>
<dbReference type="EMBL" id="JACCFY010000001">
    <property type="protein sequence ID" value="NYJ77647.1"/>
    <property type="molecule type" value="Genomic_DNA"/>
</dbReference>
<feature type="binding site" evidence="5">
    <location>
        <position position="236"/>
    </location>
    <ligand>
        <name>a divalent metal cation</name>
        <dbReference type="ChEBI" id="CHEBI:60240"/>
    </ligand>
</feature>
<accession>A0A7Z0KBI8</accession>
<feature type="binding site" evidence="5">
    <location>
        <position position="211"/>
    </location>
    <ligand>
        <name>a divalent metal cation</name>
        <dbReference type="ChEBI" id="CHEBI:60240"/>
    </ligand>
</feature>
<dbReference type="InterPro" id="IPR037062">
    <property type="entry name" value="Malic_N_dom_sf"/>
</dbReference>
<comment type="caution">
    <text evidence="9">The sequence shown here is derived from an EMBL/GenBank/DDBJ whole genome shotgun (WGS) entry which is preliminary data.</text>
</comment>
<dbReference type="Proteomes" id="UP000535437">
    <property type="component" value="Unassembled WGS sequence"/>
</dbReference>
<evidence type="ECO:0000256" key="5">
    <source>
        <dbReference type="PIRSR" id="PIRSR000106-3"/>
    </source>
</evidence>
<dbReference type="PANTHER" id="PTHR43237">
    <property type="entry name" value="NADP-DEPENDENT MALIC ENZYME"/>
    <property type="match status" value="1"/>
</dbReference>
<organism evidence="9 10">
    <name type="scientific">Nesterenkonia xinjiangensis</name>
    <dbReference type="NCBI Taxonomy" id="225327"/>
    <lineage>
        <taxon>Bacteria</taxon>
        <taxon>Bacillati</taxon>
        <taxon>Actinomycetota</taxon>
        <taxon>Actinomycetes</taxon>
        <taxon>Micrococcales</taxon>
        <taxon>Micrococcaceae</taxon>
        <taxon>Nesterenkonia</taxon>
    </lineage>
</organism>
<name>A0A7Z0KBI8_9MICC</name>
<evidence type="ECO:0000256" key="1">
    <source>
        <dbReference type="ARBA" id="ARBA00008785"/>
    </source>
</evidence>
<proteinExistence type="inferred from homology"/>
<dbReference type="Gene3D" id="3.40.50.10380">
    <property type="entry name" value="Malic enzyme, N-terminal domain"/>
    <property type="match status" value="1"/>
</dbReference>
<reference evidence="9 10" key="1">
    <citation type="submission" date="2020-07" db="EMBL/GenBank/DDBJ databases">
        <title>Sequencing the genomes of 1000 actinobacteria strains.</title>
        <authorList>
            <person name="Klenk H.-P."/>
        </authorList>
    </citation>
    <scope>NUCLEOTIDE SEQUENCE [LARGE SCALE GENOMIC DNA]</scope>
    <source>
        <strain evidence="9 10">DSM 15475</strain>
    </source>
</reference>
<dbReference type="InterPro" id="IPR012301">
    <property type="entry name" value="Malic_N_dom"/>
</dbReference>
<comment type="similarity">
    <text evidence="1 6">Belongs to the malic enzymes family.</text>
</comment>
<feature type="domain" description="Malic enzyme N-terminal" evidence="8">
    <location>
        <begin position="92"/>
        <end position="225"/>
    </location>
</feature>
<evidence type="ECO:0000256" key="4">
    <source>
        <dbReference type="PIRSR" id="PIRSR000106-2"/>
    </source>
</evidence>
<dbReference type="RefSeq" id="WP_179541103.1">
    <property type="nucleotide sequence ID" value="NZ_BAAALL010000004.1"/>
</dbReference>
<evidence type="ECO:0000256" key="3">
    <source>
        <dbReference type="PIRSR" id="PIRSR000106-1"/>
    </source>
</evidence>
<evidence type="ECO:0000256" key="6">
    <source>
        <dbReference type="RuleBase" id="RU003427"/>
    </source>
</evidence>
<evidence type="ECO:0000259" key="7">
    <source>
        <dbReference type="SMART" id="SM00919"/>
    </source>
</evidence>
<dbReference type="AlphaFoldDB" id="A0A7Z0KBI8"/>
<dbReference type="GO" id="GO:0004470">
    <property type="term" value="F:malic enzyme activity"/>
    <property type="evidence" value="ECO:0007669"/>
    <property type="project" value="InterPro"/>
</dbReference>
<dbReference type="FunFam" id="3.40.50.10380:FF:000003">
    <property type="entry name" value="NADP-dependent malic enzyme"/>
    <property type="match status" value="1"/>
</dbReference>
<evidence type="ECO:0000313" key="10">
    <source>
        <dbReference type="Proteomes" id="UP000535437"/>
    </source>
</evidence>
<feature type="active site" description="Proton donor" evidence="3">
    <location>
        <position position="113"/>
    </location>
</feature>
<dbReference type="CDD" id="cd05311">
    <property type="entry name" value="NAD_bind_2_malic_enz"/>
    <property type="match status" value="1"/>
</dbReference>
<keyword evidence="10" id="KW-1185">Reference proteome</keyword>
<dbReference type="PANTHER" id="PTHR43237:SF4">
    <property type="entry name" value="NADP-DEPENDENT MALIC ENZYME"/>
    <property type="match status" value="1"/>
</dbReference>
<dbReference type="SMART" id="SM01274">
    <property type="entry name" value="malic"/>
    <property type="match status" value="1"/>
</dbReference>
<dbReference type="Pfam" id="PF03949">
    <property type="entry name" value="Malic_M"/>
    <property type="match status" value="1"/>
</dbReference>
<keyword evidence="5 6" id="KW-0479">Metal-binding</keyword>
<evidence type="ECO:0000313" key="9">
    <source>
        <dbReference type="EMBL" id="NYJ77647.1"/>
    </source>
</evidence>
<dbReference type="InterPro" id="IPR046346">
    <property type="entry name" value="Aminoacid_DH-like_N_sf"/>
</dbReference>
<dbReference type="InterPro" id="IPR012302">
    <property type="entry name" value="Malic_NAD-bd"/>
</dbReference>
<dbReference type="GO" id="GO:0046872">
    <property type="term" value="F:metal ion binding"/>
    <property type="evidence" value="ECO:0007669"/>
    <property type="project" value="UniProtKB-KW"/>
</dbReference>
<evidence type="ECO:0000259" key="8">
    <source>
        <dbReference type="SMART" id="SM01274"/>
    </source>
</evidence>
<dbReference type="InterPro" id="IPR036291">
    <property type="entry name" value="NAD(P)-bd_dom_sf"/>
</dbReference>
<dbReference type="PIRSF" id="PIRSF000106">
    <property type="entry name" value="ME"/>
    <property type="match status" value="1"/>
</dbReference>
<dbReference type="Gene3D" id="3.40.50.720">
    <property type="entry name" value="NAD(P)-binding Rossmann-like Domain"/>
    <property type="match status" value="1"/>
</dbReference>
<feature type="binding site" evidence="4">
    <location>
        <position position="362"/>
    </location>
    <ligand>
        <name>(S)-malate</name>
        <dbReference type="ChEBI" id="CHEBI:15589"/>
    </ligand>
</feature>